<keyword evidence="4 5" id="KW-0472">Membrane</keyword>
<dbReference type="InterPro" id="IPR051533">
    <property type="entry name" value="WaaL-like"/>
</dbReference>
<accession>A0ABS0LLW8</accession>
<dbReference type="Proteomes" id="UP000823401">
    <property type="component" value="Unassembled WGS sequence"/>
</dbReference>
<feature type="transmembrane region" description="Helical" evidence="5">
    <location>
        <begin position="77"/>
        <end position="97"/>
    </location>
</feature>
<evidence type="ECO:0000256" key="2">
    <source>
        <dbReference type="ARBA" id="ARBA00022692"/>
    </source>
</evidence>
<organism evidence="7 8">
    <name type="scientific">Ruoffia tabacinasalis</name>
    <dbReference type="NCBI Taxonomy" id="87458"/>
    <lineage>
        <taxon>Bacteria</taxon>
        <taxon>Bacillati</taxon>
        <taxon>Bacillota</taxon>
        <taxon>Bacilli</taxon>
        <taxon>Lactobacillales</taxon>
        <taxon>Aerococcaceae</taxon>
        <taxon>Ruoffia</taxon>
    </lineage>
</organism>
<evidence type="ECO:0000313" key="8">
    <source>
        <dbReference type="Proteomes" id="UP000823401"/>
    </source>
</evidence>
<feature type="transmembrane region" description="Helical" evidence="5">
    <location>
        <begin position="126"/>
        <end position="150"/>
    </location>
</feature>
<keyword evidence="3 5" id="KW-1133">Transmembrane helix</keyword>
<dbReference type="PANTHER" id="PTHR37422:SF13">
    <property type="entry name" value="LIPOPOLYSACCHARIDE BIOSYNTHESIS PROTEIN PA4999-RELATED"/>
    <property type="match status" value="1"/>
</dbReference>
<evidence type="ECO:0000256" key="4">
    <source>
        <dbReference type="ARBA" id="ARBA00023136"/>
    </source>
</evidence>
<gene>
    <name evidence="7" type="ORF">HYQ42_10945</name>
</gene>
<evidence type="ECO:0000256" key="5">
    <source>
        <dbReference type="SAM" id="Phobius"/>
    </source>
</evidence>
<comment type="subcellular location">
    <subcellularLocation>
        <location evidence="1">Membrane</location>
        <topology evidence="1">Multi-pass membrane protein</topology>
    </subcellularLocation>
</comment>
<keyword evidence="8" id="KW-1185">Reference proteome</keyword>
<dbReference type="EMBL" id="JACCEL010000043">
    <property type="protein sequence ID" value="MBG9979290.1"/>
    <property type="molecule type" value="Genomic_DNA"/>
</dbReference>
<dbReference type="Pfam" id="PF04932">
    <property type="entry name" value="Wzy_C"/>
    <property type="match status" value="1"/>
</dbReference>
<feature type="transmembrane region" description="Helical" evidence="5">
    <location>
        <begin position="285"/>
        <end position="303"/>
    </location>
</feature>
<comment type="caution">
    <text evidence="7">The sequence shown here is derived from an EMBL/GenBank/DDBJ whole genome shotgun (WGS) entry which is preliminary data.</text>
</comment>
<dbReference type="GO" id="GO:0016874">
    <property type="term" value="F:ligase activity"/>
    <property type="evidence" value="ECO:0007669"/>
    <property type="project" value="UniProtKB-KW"/>
</dbReference>
<sequence length="370" mass="43129">MLLAVIIFYNLVTFRVNLEFNHTFFLMTLFLIIQLIGPLKVGRLYEGANNFILSLIVGYLIYLSLSKLRLINDNEFLIKLIFIANFFVFIGNIIQFISPELLKTINSIHLSDTHLLMNNNFLENNVLIGFTHNTGVNAIVIFINQFFVFISILKSNKFLKSKIVIFFLLYYLIFLTQRRGVLLFSIIIFVYLFFLLNKIKPKYILISFFVLSIFYYMLFYTAPGNDILIRTFESNDITTGRTSLYNLMINNFKNNPILGTGVFSTISFLPTYHGHNVYLEVLSDYGVLGFIPFVLIILINIYNNHIAIVRTKNNILKLSYVFTIGLQLLFALLCLLEIPLYENYMLILYVIILALFRNINFIEKKEKNNI</sequence>
<evidence type="ECO:0000259" key="6">
    <source>
        <dbReference type="Pfam" id="PF04932"/>
    </source>
</evidence>
<keyword evidence="2 5" id="KW-0812">Transmembrane</keyword>
<name>A0ABS0LLW8_9LACT</name>
<feature type="transmembrane region" description="Helical" evidence="5">
    <location>
        <begin position="47"/>
        <end position="65"/>
    </location>
</feature>
<feature type="transmembrane region" description="Helical" evidence="5">
    <location>
        <begin position="180"/>
        <end position="196"/>
    </location>
</feature>
<proteinExistence type="predicted"/>
<dbReference type="RefSeq" id="WP_197105314.1">
    <property type="nucleotide sequence ID" value="NZ_JACCEL010000043.1"/>
</dbReference>
<evidence type="ECO:0000256" key="1">
    <source>
        <dbReference type="ARBA" id="ARBA00004141"/>
    </source>
</evidence>
<dbReference type="PANTHER" id="PTHR37422">
    <property type="entry name" value="TEICHURONIC ACID BIOSYNTHESIS PROTEIN TUAE"/>
    <property type="match status" value="1"/>
</dbReference>
<protein>
    <submittedName>
        <fullName evidence="7">O-antigen ligase family protein</fullName>
    </submittedName>
</protein>
<feature type="transmembrane region" description="Helical" evidence="5">
    <location>
        <begin position="315"/>
        <end position="338"/>
    </location>
</feature>
<feature type="transmembrane region" description="Helical" evidence="5">
    <location>
        <begin position="157"/>
        <end position="174"/>
    </location>
</feature>
<feature type="domain" description="O-antigen ligase-related" evidence="6">
    <location>
        <begin position="165"/>
        <end position="294"/>
    </location>
</feature>
<feature type="transmembrane region" description="Helical" evidence="5">
    <location>
        <begin position="20"/>
        <end position="41"/>
    </location>
</feature>
<reference evidence="7 8" key="1">
    <citation type="submission" date="2020-07" db="EMBL/GenBank/DDBJ databases">
        <title>Facklamia lactis sp. nov., isolated from raw milk.</title>
        <authorList>
            <person name="Doll E.V."/>
            <person name="Huptas C."/>
            <person name="Staib L."/>
            <person name="Wenning M."/>
            <person name="Scherer S."/>
        </authorList>
    </citation>
    <scope>NUCLEOTIDE SEQUENCE [LARGE SCALE GENOMIC DNA]</scope>
    <source>
        <strain evidence="7 8">DSM 104272</strain>
    </source>
</reference>
<keyword evidence="7" id="KW-0436">Ligase</keyword>
<feature type="transmembrane region" description="Helical" evidence="5">
    <location>
        <begin position="203"/>
        <end position="222"/>
    </location>
</feature>
<dbReference type="InterPro" id="IPR007016">
    <property type="entry name" value="O-antigen_ligase-rel_domated"/>
</dbReference>
<evidence type="ECO:0000256" key="3">
    <source>
        <dbReference type="ARBA" id="ARBA00022989"/>
    </source>
</evidence>
<feature type="transmembrane region" description="Helical" evidence="5">
    <location>
        <begin position="344"/>
        <end position="362"/>
    </location>
</feature>
<evidence type="ECO:0000313" key="7">
    <source>
        <dbReference type="EMBL" id="MBG9979290.1"/>
    </source>
</evidence>